<accession>A0A0B7AZH5</accession>
<feature type="signal peptide" evidence="2">
    <location>
        <begin position="1"/>
        <end position="19"/>
    </location>
</feature>
<dbReference type="EMBL" id="HACG01039132">
    <property type="protein sequence ID" value="CEK85997.1"/>
    <property type="molecule type" value="Transcribed_RNA"/>
</dbReference>
<name>A0A0B7AZH5_9EUPU</name>
<protein>
    <submittedName>
        <fullName evidence="3">Uncharacterized protein</fullName>
    </submittedName>
</protein>
<gene>
    <name evidence="3" type="primary">ORF151327</name>
</gene>
<sequence length="161" mass="17556">MNTAIILTILMFVTPTVRANAEADPHHHQTVEEIGQLKERLKSLRDRIDSINRDTCQIGESSEIYCGSSASFRNNVKCATAAVTSPVTKRTTLEFPRKFETSPVVGVGITGLVFIFGADVAVTPLDIQKDSFQKQTKSDFISPLSAFSGYFGCPSKLNLGV</sequence>
<reference evidence="3" key="1">
    <citation type="submission" date="2014-12" db="EMBL/GenBank/DDBJ databases">
        <title>Insight into the proteome of Arion vulgaris.</title>
        <authorList>
            <person name="Aradska J."/>
            <person name="Bulat T."/>
            <person name="Smidak R."/>
            <person name="Sarate P."/>
            <person name="Gangsoo J."/>
            <person name="Sialana F."/>
            <person name="Bilban M."/>
            <person name="Lubec G."/>
        </authorList>
    </citation>
    <scope>NUCLEOTIDE SEQUENCE</scope>
    <source>
        <tissue evidence="3">Skin</tissue>
    </source>
</reference>
<organism evidence="3">
    <name type="scientific">Arion vulgaris</name>
    <dbReference type="NCBI Taxonomy" id="1028688"/>
    <lineage>
        <taxon>Eukaryota</taxon>
        <taxon>Metazoa</taxon>
        <taxon>Spiralia</taxon>
        <taxon>Lophotrochozoa</taxon>
        <taxon>Mollusca</taxon>
        <taxon>Gastropoda</taxon>
        <taxon>Heterobranchia</taxon>
        <taxon>Euthyneura</taxon>
        <taxon>Panpulmonata</taxon>
        <taxon>Eupulmonata</taxon>
        <taxon>Stylommatophora</taxon>
        <taxon>Helicina</taxon>
        <taxon>Arionoidea</taxon>
        <taxon>Arionidae</taxon>
        <taxon>Arion</taxon>
    </lineage>
</organism>
<feature type="chain" id="PRO_5002124483" evidence="2">
    <location>
        <begin position="20"/>
        <end position="161"/>
    </location>
</feature>
<evidence type="ECO:0000256" key="2">
    <source>
        <dbReference type="SAM" id="SignalP"/>
    </source>
</evidence>
<proteinExistence type="predicted"/>
<dbReference type="AlphaFoldDB" id="A0A0B7AZH5"/>
<evidence type="ECO:0000256" key="1">
    <source>
        <dbReference type="SAM" id="Coils"/>
    </source>
</evidence>
<keyword evidence="1" id="KW-0175">Coiled coil</keyword>
<evidence type="ECO:0000313" key="3">
    <source>
        <dbReference type="EMBL" id="CEK85997.1"/>
    </source>
</evidence>
<keyword evidence="2" id="KW-0732">Signal</keyword>
<feature type="coiled-coil region" evidence="1">
    <location>
        <begin position="27"/>
        <end position="54"/>
    </location>
</feature>